<dbReference type="RefSeq" id="WP_271428338.1">
    <property type="nucleotide sequence ID" value="NZ_JAQIPB010000004.1"/>
</dbReference>
<dbReference type="InterPro" id="IPR035906">
    <property type="entry name" value="MetI-like_sf"/>
</dbReference>
<evidence type="ECO:0000256" key="6">
    <source>
        <dbReference type="ARBA" id="ARBA00022970"/>
    </source>
</evidence>
<dbReference type="Pfam" id="PF00528">
    <property type="entry name" value="BPD_transp_1"/>
    <property type="match status" value="1"/>
</dbReference>
<sequence length="218" mass="23724">MEYDFNAIVRATPFLLEGMATTFKLTALAGVLGMLWGTVLAVMRFAPSRALSLFAAAYVNGIRAVPLIMVIFWIYFLLPLLTGRQIGAFNSALVAFVVFEGAYFSEIIRAGIQSVLRGQLQAAMAMGMGYTQAMRLVVLPQALRKMVPVLLTQGIALFQDTSLVYVVGLMDLLTAASTVATRDGRLVELYTFVALVYLVLCLAAAGAVELLRRRFNPA</sequence>
<evidence type="ECO:0000256" key="2">
    <source>
        <dbReference type="ARBA" id="ARBA00010072"/>
    </source>
</evidence>
<dbReference type="Gene3D" id="1.10.3720.10">
    <property type="entry name" value="MetI-like"/>
    <property type="match status" value="1"/>
</dbReference>
<feature type="transmembrane region" description="Helical" evidence="12">
    <location>
        <begin position="187"/>
        <end position="208"/>
    </location>
</feature>
<dbReference type="GO" id="GO:0043190">
    <property type="term" value="C:ATP-binding cassette (ABC) transporter complex"/>
    <property type="evidence" value="ECO:0007669"/>
    <property type="project" value="InterPro"/>
</dbReference>
<dbReference type="FunFam" id="1.10.3720.10:FF:000006">
    <property type="entry name" value="Glutamate/aspartate ABC transporter, permease protein GltK"/>
    <property type="match status" value="1"/>
</dbReference>
<feature type="transmembrane region" description="Helical" evidence="12">
    <location>
        <begin position="88"/>
        <end position="108"/>
    </location>
</feature>
<evidence type="ECO:0000256" key="12">
    <source>
        <dbReference type="RuleBase" id="RU363032"/>
    </source>
</evidence>
<comment type="caution">
    <text evidence="14">The sequence shown here is derived from an EMBL/GenBank/DDBJ whole genome shotgun (WGS) entry which is preliminary data.</text>
</comment>
<keyword evidence="8 12" id="KW-0472">Membrane</keyword>
<protein>
    <recommendedName>
        <fullName evidence="11">Glutamate/aspartate import permease protein GltK</fullName>
    </recommendedName>
</protein>
<evidence type="ECO:0000256" key="10">
    <source>
        <dbReference type="ARBA" id="ARBA00062718"/>
    </source>
</evidence>
<evidence type="ECO:0000313" key="15">
    <source>
        <dbReference type="Proteomes" id="UP001212602"/>
    </source>
</evidence>
<evidence type="ECO:0000256" key="7">
    <source>
        <dbReference type="ARBA" id="ARBA00022989"/>
    </source>
</evidence>
<dbReference type="InterPro" id="IPR010065">
    <property type="entry name" value="AA_ABC_transptr_permease_3TM"/>
</dbReference>
<dbReference type="GO" id="GO:0006865">
    <property type="term" value="P:amino acid transport"/>
    <property type="evidence" value="ECO:0007669"/>
    <property type="project" value="UniProtKB-KW"/>
</dbReference>
<keyword evidence="5 12" id="KW-0812">Transmembrane</keyword>
<keyword evidence="4" id="KW-1003">Cell membrane</keyword>
<dbReference type="NCBIfam" id="TIGR01726">
    <property type="entry name" value="HEQRo_perm_3TM"/>
    <property type="match status" value="1"/>
</dbReference>
<evidence type="ECO:0000256" key="11">
    <source>
        <dbReference type="ARBA" id="ARBA00073645"/>
    </source>
</evidence>
<feature type="transmembrane region" description="Helical" evidence="12">
    <location>
        <begin position="25"/>
        <end position="46"/>
    </location>
</feature>
<evidence type="ECO:0000256" key="1">
    <source>
        <dbReference type="ARBA" id="ARBA00004429"/>
    </source>
</evidence>
<comment type="subunit">
    <text evidence="10">The complex is composed of two ATP-binding proteins (GltL), two transmembrane proteins (GltJ and GltK) and a solute-binding protein (GltI).</text>
</comment>
<dbReference type="InterPro" id="IPR000515">
    <property type="entry name" value="MetI-like"/>
</dbReference>
<dbReference type="SUPFAM" id="SSF161098">
    <property type="entry name" value="MetI-like"/>
    <property type="match status" value="1"/>
</dbReference>
<keyword evidence="15" id="KW-1185">Reference proteome</keyword>
<keyword evidence="3 12" id="KW-0813">Transport</keyword>
<reference evidence="14" key="1">
    <citation type="submission" date="2023-01" db="EMBL/GenBank/DDBJ databases">
        <title>Xenophilus mangrovi sp. nov., isolated from soil of Mangrove nature reserve.</title>
        <authorList>
            <person name="Xu S."/>
            <person name="Liu Z."/>
            <person name="Xu Y."/>
        </authorList>
    </citation>
    <scope>NUCLEOTIDE SEQUENCE</scope>
    <source>
        <strain evidence="14">YW8</strain>
    </source>
</reference>
<evidence type="ECO:0000256" key="3">
    <source>
        <dbReference type="ARBA" id="ARBA00022448"/>
    </source>
</evidence>
<feature type="transmembrane region" description="Helical" evidence="12">
    <location>
        <begin position="53"/>
        <end position="76"/>
    </location>
</feature>
<comment type="function">
    <text evidence="9">Part of the ABC transporter complex GltIJKL involved in glutamate and aspartate uptake. Probably responsible for the translocation of the substrate across the membrane.</text>
</comment>
<dbReference type="InterPro" id="IPR043429">
    <property type="entry name" value="ArtM/GltK/GlnP/TcyL/YhdX-like"/>
</dbReference>
<dbReference type="CDD" id="cd06261">
    <property type="entry name" value="TM_PBP2"/>
    <property type="match status" value="1"/>
</dbReference>
<gene>
    <name evidence="14" type="ORF">PGB34_12030</name>
</gene>
<dbReference type="PANTHER" id="PTHR30614">
    <property type="entry name" value="MEMBRANE COMPONENT OF AMINO ACID ABC TRANSPORTER"/>
    <property type="match status" value="1"/>
</dbReference>
<comment type="similarity">
    <text evidence="2">Belongs to the binding-protein-dependent transport system permease family. HisMQ subfamily.</text>
</comment>
<comment type="subcellular location">
    <subcellularLocation>
        <location evidence="1">Cell inner membrane</location>
        <topology evidence="1">Multi-pass membrane protein</topology>
    </subcellularLocation>
    <subcellularLocation>
        <location evidence="12">Cell membrane</location>
        <topology evidence="12">Multi-pass membrane protein</topology>
    </subcellularLocation>
</comment>
<dbReference type="Proteomes" id="UP001212602">
    <property type="component" value="Unassembled WGS sequence"/>
</dbReference>
<keyword evidence="7 12" id="KW-1133">Transmembrane helix</keyword>
<feature type="domain" description="ABC transmembrane type-1" evidence="13">
    <location>
        <begin position="19"/>
        <end position="208"/>
    </location>
</feature>
<dbReference type="GO" id="GO:0022857">
    <property type="term" value="F:transmembrane transporter activity"/>
    <property type="evidence" value="ECO:0007669"/>
    <property type="project" value="InterPro"/>
</dbReference>
<evidence type="ECO:0000256" key="5">
    <source>
        <dbReference type="ARBA" id="ARBA00022692"/>
    </source>
</evidence>
<proteinExistence type="inferred from homology"/>
<accession>A0AAE3SZE5</accession>
<evidence type="ECO:0000259" key="13">
    <source>
        <dbReference type="PROSITE" id="PS50928"/>
    </source>
</evidence>
<dbReference type="PROSITE" id="PS50928">
    <property type="entry name" value="ABC_TM1"/>
    <property type="match status" value="1"/>
</dbReference>
<name>A0AAE3SZE5_9BURK</name>
<dbReference type="AlphaFoldDB" id="A0AAE3SZE5"/>
<organism evidence="14 15">
    <name type="scientific">Xenophilus arseniciresistens</name>
    <dbReference type="NCBI Taxonomy" id="1283306"/>
    <lineage>
        <taxon>Bacteria</taxon>
        <taxon>Pseudomonadati</taxon>
        <taxon>Pseudomonadota</taxon>
        <taxon>Betaproteobacteria</taxon>
        <taxon>Burkholderiales</taxon>
        <taxon>Comamonadaceae</taxon>
        <taxon>Xenophilus</taxon>
    </lineage>
</organism>
<dbReference type="EMBL" id="JAQIPB010000004">
    <property type="protein sequence ID" value="MDA7417092.1"/>
    <property type="molecule type" value="Genomic_DNA"/>
</dbReference>
<dbReference type="PANTHER" id="PTHR30614:SF1">
    <property type="entry name" value="GLUTAMATE_ASPARTATE IMPORT PERMEASE PROTEIN GLTK"/>
    <property type="match status" value="1"/>
</dbReference>
<evidence type="ECO:0000313" key="14">
    <source>
        <dbReference type="EMBL" id="MDA7417092.1"/>
    </source>
</evidence>
<evidence type="ECO:0000256" key="4">
    <source>
        <dbReference type="ARBA" id="ARBA00022475"/>
    </source>
</evidence>
<keyword evidence="6" id="KW-0029">Amino-acid transport</keyword>
<evidence type="ECO:0000256" key="8">
    <source>
        <dbReference type="ARBA" id="ARBA00023136"/>
    </source>
</evidence>
<evidence type="ECO:0000256" key="9">
    <source>
        <dbReference type="ARBA" id="ARBA00060298"/>
    </source>
</evidence>